<proteinExistence type="predicted"/>
<dbReference type="AlphaFoldDB" id="A0A9P4K1Z6"/>
<dbReference type="Gene3D" id="3.40.50.720">
    <property type="entry name" value="NAD(P)-binding Rossmann-like Domain"/>
    <property type="match status" value="1"/>
</dbReference>
<organism evidence="2 3">
    <name type="scientific">Lojkania enalia</name>
    <dbReference type="NCBI Taxonomy" id="147567"/>
    <lineage>
        <taxon>Eukaryota</taxon>
        <taxon>Fungi</taxon>
        <taxon>Dikarya</taxon>
        <taxon>Ascomycota</taxon>
        <taxon>Pezizomycotina</taxon>
        <taxon>Dothideomycetes</taxon>
        <taxon>Pleosporomycetidae</taxon>
        <taxon>Pleosporales</taxon>
        <taxon>Pleosporales incertae sedis</taxon>
        <taxon>Lojkania</taxon>
    </lineage>
</organism>
<reference evidence="3" key="1">
    <citation type="journal article" date="2020" name="Stud. Mycol.">
        <title>101 Dothideomycetes genomes: A test case for predicting lifestyles and emergence of pathogens.</title>
        <authorList>
            <person name="Haridas S."/>
            <person name="Albert R."/>
            <person name="Binder M."/>
            <person name="Bloem J."/>
            <person name="LaButti K."/>
            <person name="Salamov A."/>
            <person name="Andreopoulos B."/>
            <person name="Baker S."/>
            <person name="Barry K."/>
            <person name="Bills G."/>
            <person name="Bluhm B."/>
            <person name="Cannon C."/>
            <person name="Castanera R."/>
            <person name="Culley D."/>
            <person name="Daum C."/>
            <person name="Ezra D."/>
            <person name="Gonzalez J."/>
            <person name="Henrissat B."/>
            <person name="Kuo A."/>
            <person name="Liang C."/>
            <person name="Lipzen A."/>
            <person name="Lutzoni F."/>
            <person name="Magnuson J."/>
            <person name="Mondo S."/>
            <person name="Nolan M."/>
            <person name="Ohm R."/>
            <person name="Pangilinan J."/>
            <person name="Park H.-J."/>
            <person name="Ramirez L."/>
            <person name="Alfaro M."/>
            <person name="Sun H."/>
            <person name="Tritt A."/>
            <person name="Yoshinaga Y."/>
            <person name="Zwiers L.-H."/>
            <person name="Turgeon B."/>
            <person name="Goodwin S."/>
            <person name="Spatafora J."/>
            <person name="Crous P."/>
            <person name="Grigoriev I."/>
        </authorList>
    </citation>
    <scope>NUCLEOTIDE SEQUENCE [LARGE SCALE GENOMIC DNA]</scope>
    <source>
        <strain evidence="3">CBS 304.66</strain>
    </source>
</reference>
<comment type="caution">
    <text evidence="2">The sequence shown here is derived from an EMBL/GenBank/DDBJ whole genome shotgun (WGS) entry which is preliminary data.</text>
</comment>
<dbReference type="PANTHER" id="PTHR11695">
    <property type="entry name" value="ALCOHOL DEHYDROGENASE RELATED"/>
    <property type="match status" value="1"/>
</dbReference>
<dbReference type="InterPro" id="IPR050700">
    <property type="entry name" value="YIM1/Zinc_Alcohol_DH_Fams"/>
</dbReference>
<evidence type="ECO:0000313" key="2">
    <source>
        <dbReference type="EMBL" id="KAF2259278.1"/>
    </source>
</evidence>
<protein>
    <submittedName>
        <fullName evidence="2">NAD(P)-binding protein</fullName>
    </submittedName>
</protein>
<feature type="domain" description="Enoyl reductase (ER)" evidence="1">
    <location>
        <begin position="15"/>
        <end position="327"/>
    </location>
</feature>
<dbReference type="Proteomes" id="UP000800093">
    <property type="component" value="Unassembled WGS sequence"/>
</dbReference>
<dbReference type="InterPro" id="IPR020843">
    <property type="entry name" value="ER"/>
</dbReference>
<dbReference type="EMBL" id="ML986713">
    <property type="protein sequence ID" value="KAF2259278.1"/>
    <property type="molecule type" value="Genomic_DNA"/>
</dbReference>
<dbReference type="Gene3D" id="3.90.180.10">
    <property type="entry name" value="Medium-chain alcohol dehydrogenases, catalytic domain"/>
    <property type="match status" value="1"/>
</dbReference>
<evidence type="ECO:0000313" key="3">
    <source>
        <dbReference type="Proteomes" id="UP000800093"/>
    </source>
</evidence>
<dbReference type="InterPro" id="IPR036291">
    <property type="entry name" value="NAD(P)-bd_dom_sf"/>
</dbReference>
<dbReference type="OrthoDB" id="3509362at2759"/>
<accession>A0A9P4K1Z6</accession>
<dbReference type="InterPro" id="IPR011032">
    <property type="entry name" value="GroES-like_sf"/>
</dbReference>
<dbReference type="GO" id="GO:0005739">
    <property type="term" value="C:mitochondrion"/>
    <property type="evidence" value="ECO:0007669"/>
    <property type="project" value="TreeGrafter"/>
</dbReference>
<sequence>MANLPSKQKAVIFNTETNKLSFTTSAALPSSTEEHLIKVHSTAITNGELTWAPFVNWPTLHIPCYDVSGTILTSVQNSKFQVGDEIYGRIHAGREGSACEYATILPSETALVPKGLNMIHAASVPMSALTAWQAIFEQGGLCSAPYVSDAGEIFGGQAKEKRVLVLGAAGGVGLLAVQFARIAGAWVAGTASAKNEVYLKEVGVDEVVDYTKVSVEEWVGGEENKKFDLVFDCVGKQSMLDGWFGVKDNGAYVSIVPGFKEPDGGKPKGVKSVWFVMDSRGEELEAIGRFIGKGLVKTTVDSVYKIGDYEQAFAKTASGHARGKVVINIGGDNE</sequence>
<keyword evidence="3" id="KW-1185">Reference proteome</keyword>
<dbReference type="SUPFAM" id="SSF51735">
    <property type="entry name" value="NAD(P)-binding Rossmann-fold domains"/>
    <property type="match status" value="1"/>
</dbReference>
<dbReference type="CDD" id="cd05289">
    <property type="entry name" value="MDR_like_2"/>
    <property type="match status" value="1"/>
</dbReference>
<dbReference type="Pfam" id="PF13602">
    <property type="entry name" value="ADH_zinc_N_2"/>
    <property type="match status" value="1"/>
</dbReference>
<dbReference type="SMART" id="SM00829">
    <property type="entry name" value="PKS_ER"/>
    <property type="match status" value="1"/>
</dbReference>
<dbReference type="PANTHER" id="PTHR11695:SF647">
    <property type="entry name" value="ENOYL REDUCTASE (ER) DOMAIN-CONTAINING PROTEIN"/>
    <property type="match status" value="1"/>
</dbReference>
<name>A0A9P4K1Z6_9PLEO</name>
<dbReference type="GO" id="GO:0016491">
    <property type="term" value="F:oxidoreductase activity"/>
    <property type="evidence" value="ECO:0007669"/>
    <property type="project" value="InterPro"/>
</dbReference>
<gene>
    <name evidence="2" type="ORF">CC78DRAFT_73386</name>
</gene>
<dbReference type="SUPFAM" id="SSF50129">
    <property type="entry name" value="GroES-like"/>
    <property type="match status" value="1"/>
</dbReference>
<evidence type="ECO:0000259" key="1">
    <source>
        <dbReference type="SMART" id="SM00829"/>
    </source>
</evidence>